<evidence type="ECO:0000256" key="1">
    <source>
        <dbReference type="SAM" id="MobiDB-lite"/>
    </source>
</evidence>
<comment type="caution">
    <text evidence="2">The sequence shown here is derived from an EMBL/GenBank/DDBJ whole genome shotgun (WGS) entry which is preliminary data.</text>
</comment>
<dbReference type="EMBL" id="CAJNDS010002819">
    <property type="protein sequence ID" value="CAE7608841.1"/>
    <property type="molecule type" value="Genomic_DNA"/>
</dbReference>
<evidence type="ECO:0000313" key="3">
    <source>
        <dbReference type="Proteomes" id="UP000604046"/>
    </source>
</evidence>
<proteinExistence type="predicted"/>
<reference evidence="2" key="1">
    <citation type="submission" date="2021-02" db="EMBL/GenBank/DDBJ databases">
        <authorList>
            <person name="Dougan E. K."/>
            <person name="Rhodes N."/>
            <person name="Thang M."/>
            <person name="Chan C."/>
        </authorList>
    </citation>
    <scope>NUCLEOTIDE SEQUENCE</scope>
</reference>
<dbReference type="Proteomes" id="UP000604046">
    <property type="component" value="Unassembled WGS sequence"/>
</dbReference>
<accession>A0A812VB22</accession>
<dbReference type="OrthoDB" id="454432at2759"/>
<gene>
    <name evidence="2" type="ORF">SNAT2548_LOCUS34611</name>
</gene>
<sequence>MKRAIDHSGLGESSLKLSIAANFSHGSFLSGDKAEKQRECLQAWMERQPTEWFENLSMELGVESEEAPVPQIDELMRSRAMRRRGKFATRYVKTKAWFGMNSSFRDLIREWPILAASAQAMMELGSPDEDEGDEASNEENEEADEEQPNQPAPKKKAMTKAELYRYYAGKSPCEMFAEFLQQAELRQHGIIIVEIAAALEHKYATDLKAQTKPKDMLQWTVMVDDGQSDLGDCFQSGFLREELELLETAVNFAQCLASNVVWSQVVHRYALPGAACVLLSDDAFERVEGMDFLKSITETVLHLHKKQTSNKYISSVLEDIAWHRESLCLELLATFVQTGFDPDYEDTRHLLKLLKTGTSTTKDVLESTFNHLKDLSSRHAKNQKFGYFTRWLYAVCAPYGKESAPQLLPSKADWFTYRSADVRLLREFNGLGNVKGQRMPEIRYGEDQRFPQRPDEIKFRNAGPLSHHKSAAALAYAMEDAGSEFANVRHAWLGALFTAGQCFLHTTSGEYFMSLGFRKWSALGARLNKVTSRQGQDWLRDIRKKKK</sequence>
<dbReference type="AlphaFoldDB" id="A0A812VB22"/>
<name>A0A812VB22_9DINO</name>
<organism evidence="2 3">
    <name type="scientific">Symbiodinium natans</name>
    <dbReference type="NCBI Taxonomy" id="878477"/>
    <lineage>
        <taxon>Eukaryota</taxon>
        <taxon>Sar</taxon>
        <taxon>Alveolata</taxon>
        <taxon>Dinophyceae</taxon>
        <taxon>Suessiales</taxon>
        <taxon>Symbiodiniaceae</taxon>
        <taxon>Symbiodinium</taxon>
    </lineage>
</organism>
<feature type="compositionally biased region" description="Acidic residues" evidence="1">
    <location>
        <begin position="126"/>
        <end position="147"/>
    </location>
</feature>
<evidence type="ECO:0000313" key="2">
    <source>
        <dbReference type="EMBL" id="CAE7608841.1"/>
    </source>
</evidence>
<protein>
    <submittedName>
        <fullName evidence="2">Uncharacterized protein</fullName>
    </submittedName>
</protein>
<keyword evidence="3" id="KW-1185">Reference proteome</keyword>
<feature type="region of interest" description="Disordered" evidence="1">
    <location>
        <begin position="125"/>
        <end position="157"/>
    </location>
</feature>